<keyword evidence="3" id="KW-0963">Cytoplasm</keyword>
<sequence length="61" mass="6795">MFLWGKPEDGQIGTADGPQWALGGDTWVVGHPIPKSCVFPHFNELNIDMQNPLYNTGYGIY</sequence>
<protein>
    <submittedName>
        <fullName evidence="7">Uncharacterized protein</fullName>
    </submittedName>
</protein>
<name>X1TBA7_9ZZZZ</name>
<dbReference type="GO" id="GO:0050113">
    <property type="term" value="F:inositol oxygenase activity"/>
    <property type="evidence" value="ECO:0007669"/>
    <property type="project" value="InterPro"/>
</dbReference>
<reference evidence="7" key="1">
    <citation type="journal article" date="2014" name="Front. Microbiol.">
        <title>High frequency of phylogenetically diverse reductive dehalogenase-homologous genes in deep subseafloor sedimentary metagenomes.</title>
        <authorList>
            <person name="Kawai M."/>
            <person name="Futagami T."/>
            <person name="Toyoda A."/>
            <person name="Takaki Y."/>
            <person name="Nishi S."/>
            <person name="Hori S."/>
            <person name="Arai W."/>
            <person name="Tsubouchi T."/>
            <person name="Morono Y."/>
            <person name="Uchiyama I."/>
            <person name="Ito T."/>
            <person name="Fujiyama A."/>
            <person name="Inagaki F."/>
            <person name="Takami H."/>
        </authorList>
    </citation>
    <scope>NUCLEOTIDE SEQUENCE</scope>
    <source>
        <strain evidence="7">Expedition CK06-06</strain>
    </source>
</reference>
<comment type="cofactor">
    <cofactor evidence="1">
        <name>Fe cation</name>
        <dbReference type="ChEBI" id="CHEBI:24875"/>
    </cofactor>
</comment>
<keyword evidence="6" id="KW-0408">Iron</keyword>
<keyword evidence="5" id="KW-0560">Oxidoreductase</keyword>
<keyword evidence="4" id="KW-0479">Metal-binding</keyword>
<feature type="non-terminal residue" evidence="7">
    <location>
        <position position="61"/>
    </location>
</feature>
<evidence type="ECO:0000256" key="1">
    <source>
        <dbReference type="ARBA" id="ARBA00001962"/>
    </source>
</evidence>
<dbReference type="EMBL" id="BARW01017599">
    <property type="protein sequence ID" value="GAJ02539.1"/>
    <property type="molecule type" value="Genomic_DNA"/>
</dbReference>
<evidence type="ECO:0000256" key="4">
    <source>
        <dbReference type="ARBA" id="ARBA00022723"/>
    </source>
</evidence>
<dbReference type="GO" id="GO:0005737">
    <property type="term" value="C:cytoplasm"/>
    <property type="evidence" value="ECO:0007669"/>
    <property type="project" value="UniProtKB-SubCell"/>
</dbReference>
<dbReference type="GO" id="GO:0019310">
    <property type="term" value="P:inositol catabolic process"/>
    <property type="evidence" value="ECO:0007669"/>
    <property type="project" value="InterPro"/>
</dbReference>
<comment type="caution">
    <text evidence="7">The sequence shown here is derived from an EMBL/GenBank/DDBJ whole genome shotgun (WGS) entry which is preliminary data.</text>
</comment>
<evidence type="ECO:0000313" key="7">
    <source>
        <dbReference type="EMBL" id="GAJ02539.1"/>
    </source>
</evidence>
<dbReference type="InterPro" id="IPR007828">
    <property type="entry name" value="Inositol_oxygenase"/>
</dbReference>
<dbReference type="Pfam" id="PF05153">
    <property type="entry name" value="MIOX"/>
    <property type="match status" value="1"/>
</dbReference>
<comment type="subcellular location">
    <subcellularLocation>
        <location evidence="2">Cytoplasm</location>
    </subcellularLocation>
</comment>
<proteinExistence type="predicted"/>
<evidence type="ECO:0000256" key="5">
    <source>
        <dbReference type="ARBA" id="ARBA00023002"/>
    </source>
</evidence>
<evidence type="ECO:0000256" key="6">
    <source>
        <dbReference type="ARBA" id="ARBA00023004"/>
    </source>
</evidence>
<dbReference type="SUPFAM" id="SSF109604">
    <property type="entry name" value="HD-domain/PDEase-like"/>
    <property type="match status" value="1"/>
</dbReference>
<organism evidence="7">
    <name type="scientific">marine sediment metagenome</name>
    <dbReference type="NCBI Taxonomy" id="412755"/>
    <lineage>
        <taxon>unclassified sequences</taxon>
        <taxon>metagenomes</taxon>
        <taxon>ecological metagenomes</taxon>
    </lineage>
</organism>
<evidence type="ECO:0000256" key="3">
    <source>
        <dbReference type="ARBA" id="ARBA00022490"/>
    </source>
</evidence>
<dbReference type="GO" id="GO:0005506">
    <property type="term" value="F:iron ion binding"/>
    <property type="evidence" value="ECO:0007669"/>
    <property type="project" value="InterPro"/>
</dbReference>
<gene>
    <name evidence="7" type="ORF">S12H4_30358</name>
</gene>
<dbReference type="AlphaFoldDB" id="X1TBA7"/>
<evidence type="ECO:0000256" key="2">
    <source>
        <dbReference type="ARBA" id="ARBA00004496"/>
    </source>
</evidence>
<accession>X1TBA7</accession>